<protein>
    <submittedName>
        <fullName evidence="6">General secretion pathway protein</fullName>
    </submittedName>
</protein>
<feature type="domain" description="Type II/III secretion system secretin-like" evidence="3">
    <location>
        <begin position="245"/>
        <end position="406"/>
    </location>
</feature>
<gene>
    <name evidence="6" type="ORF">GCM10010989_25190</name>
</gene>
<dbReference type="PANTHER" id="PTHR30332:SF17">
    <property type="entry name" value="TYPE IV PILIATION SYSTEM PROTEIN DR_0774-RELATED"/>
    <property type="match status" value="1"/>
</dbReference>
<organism evidence="6 7">
    <name type="scientific">Croceicoccus pelagius</name>
    <dbReference type="NCBI Taxonomy" id="1703341"/>
    <lineage>
        <taxon>Bacteria</taxon>
        <taxon>Pseudomonadati</taxon>
        <taxon>Pseudomonadota</taxon>
        <taxon>Alphaproteobacteria</taxon>
        <taxon>Sphingomonadales</taxon>
        <taxon>Erythrobacteraceae</taxon>
        <taxon>Croceicoccus</taxon>
    </lineage>
</organism>
<dbReference type="RefSeq" id="WP_082924370.1">
    <property type="nucleotide sequence ID" value="NZ_BMIO01000007.1"/>
</dbReference>
<feature type="chain" id="PRO_5036811930" evidence="2">
    <location>
        <begin position="24"/>
        <end position="453"/>
    </location>
</feature>
<evidence type="ECO:0000259" key="4">
    <source>
        <dbReference type="Pfam" id="PF04972"/>
    </source>
</evidence>
<dbReference type="InterPro" id="IPR004846">
    <property type="entry name" value="T2SS/T3SS_dom"/>
</dbReference>
<accession>A0A916YMH3</accession>
<evidence type="ECO:0000313" key="7">
    <source>
        <dbReference type="Proteomes" id="UP000598997"/>
    </source>
</evidence>
<dbReference type="PANTHER" id="PTHR30332">
    <property type="entry name" value="PROBABLE GENERAL SECRETION PATHWAY PROTEIN D"/>
    <property type="match status" value="1"/>
</dbReference>
<feature type="signal peptide" evidence="2">
    <location>
        <begin position="1"/>
        <end position="23"/>
    </location>
</feature>
<evidence type="ECO:0000256" key="2">
    <source>
        <dbReference type="SAM" id="SignalP"/>
    </source>
</evidence>
<evidence type="ECO:0000259" key="3">
    <source>
        <dbReference type="Pfam" id="PF00263"/>
    </source>
</evidence>
<dbReference type="Pfam" id="PF13629">
    <property type="entry name" value="T2SS-T3SS_pil_N"/>
    <property type="match status" value="1"/>
</dbReference>
<keyword evidence="7" id="KW-1185">Reference proteome</keyword>
<proteinExistence type="inferred from homology"/>
<comment type="caution">
    <text evidence="6">The sequence shown here is derived from an EMBL/GenBank/DDBJ whole genome shotgun (WGS) entry which is preliminary data.</text>
</comment>
<sequence>MLKHTIMACALATAALTAPAAYAQADSGYGIHAGTLEVAINKSEVVTAQRAIARAMVGNPAIADVLPVSDRSIYVLGKSMGTTSLTLYDRANKVLAVMDVTVGPDVDGIRSEIASLVPGEGIDARISGGKIVLSGSVTDAGVASRAARIAEAFAGENVVNLLTVRGSQQVMLEVRFAEVNRTVGEQLGVRGFGVGSNVEFASGPGASASSDAGGLAVDAVSGAFGVIHTLFSIGDLDIDAYLDVLERKGMSKTLAEPTLVALSGQPASFLAGGEFPIPVSQGNGDGITVEFKDFGVGLAFTPTVLGNGVINLVVEPEVSSLDPSASVTVNGIAVPGLQTRRASTTLELRDGESFAIAGLLRQDYQTTVNQIPLLGSIPIIGSLFRSTSFQKGETELLIVVTPRLVEPIRPSQVRLPTDRVEDPDVLDTLLAGDDYQPVDLAPNMPVGETAYEY</sequence>
<dbReference type="InterPro" id="IPR001775">
    <property type="entry name" value="GspD/PilQ"/>
</dbReference>
<dbReference type="GO" id="GO:0009306">
    <property type="term" value="P:protein secretion"/>
    <property type="evidence" value="ECO:0007669"/>
    <property type="project" value="InterPro"/>
</dbReference>
<dbReference type="AlphaFoldDB" id="A0A916YMH3"/>
<dbReference type="GO" id="GO:0015627">
    <property type="term" value="C:type II protein secretion system complex"/>
    <property type="evidence" value="ECO:0007669"/>
    <property type="project" value="TreeGrafter"/>
</dbReference>
<evidence type="ECO:0000313" key="6">
    <source>
        <dbReference type="EMBL" id="GGD49858.1"/>
    </source>
</evidence>
<evidence type="ECO:0000256" key="1">
    <source>
        <dbReference type="RuleBase" id="RU004003"/>
    </source>
</evidence>
<dbReference type="InterPro" id="IPR032789">
    <property type="entry name" value="T2SS-T3SS_pil_N"/>
</dbReference>
<dbReference type="PRINTS" id="PR00811">
    <property type="entry name" value="BCTERIALGSPD"/>
</dbReference>
<keyword evidence="2" id="KW-0732">Signal</keyword>
<feature type="domain" description="BON" evidence="4">
    <location>
        <begin position="109"/>
        <end position="165"/>
    </location>
</feature>
<dbReference type="InterPro" id="IPR007055">
    <property type="entry name" value="BON_dom"/>
</dbReference>
<reference evidence="6 7" key="1">
    <citation type="journal article" date="2014" name="Int. J. Syst. Evol. Microbiol.">
        <title>Complete genome sequence of Corynebacterium casei LMG S-19264T (=DSM 44701T), isolated from a smear-ripened cheese.</title>
        <authorList>
            <consortium name="US DOE Joint Genome Institute (JGI-PGF)"/>
            <person name="Walter F."/>
            <person name="Albersmeier A."/>
            <person name="Kalinowski J."/>
            <person name="Ruckert C."/>
        </authorList>
    </citation>
    <scope>NUCLEOTIDE SEQUENCE [LARGE SCALE GENOMIC DNA]</scope>
    <source>
        <strain evidence="6 7">CGMCC 1.15358</strain>
    </source>
</reference>
<dbReference type="EMBL" id="BMIO01000007">
    <property type="protein sequence ID" value="GGD49858.1"/>
    <property type="molecule type" value="Genomic_DNA"/>
</dbReference>
<feature type="domain" description="Pilus formation protein N-terminal" evidence="5">
    <location>
        <begin position="33"/>
        <end position="102"/>
    </location>
</feature>
<evidence type="ECO:0000259" key="5">
    <source>
        <dbReference type="Pfam" id="PF13629"/>
    </source>
</evidence>
<dbReference type="InterPro" id="IPR050810">
    <property type="entry name" value="Bact_Secretion_Sys_Channel"/>
</dbReference>
<dbReference type="OrthoDB" id="9775455at2"/>
<dbReference type="Pfam" id="PF00263">
    <property type="entry name" value="Secretin"/>
    <property type="match status" value="1"/>
</dbReference>
<comment type="similarity">
    <text evidence="1">Belongs to the bacterial secretin family.</text>
</comment>
<dbReference type="Proteomes" id="UP000598997">
    <property type="component" value="Unassembled WGS sequence"/>
</dbReference>
<name>A0A916YMH3_9SPHN</name>
<dbReference type="Pfam" id="PF04972">
    <property type="entry name" value="BON"/>
    <property type="match status" value="1"/>
</dbReference>